<sequence length="544" mass="61317">MSGSRSRTGCYTCRIRKKKCDEQHPHCQNCQVRQLPCYGYGVPPDWMYGKQNWKEIMDTEEARQIRSFAEVQYKARRRSGRDRPERSAGEPASGHQPSESALRSAGPLNPETMWWDSGLCTSLPSNRSAHEDARLLMIFLDVIHPIQFGFYDISTAMDRTWLINSLRCNEARYHAALNVSASFIGGFSDPQKTDCIGLDLEVNRRQALVLRGLQTSIRDFEAQAFVAKDMVRIGMRILEVVHQLLSLEIFSMMEGAWETHHRAAGVLLSTLHTYQGPKPYGDVSPHLSPLEIALADVSSPDTLRTLEFLVTCFVWIDVIANATFGSPSNTSRHFDYIPLLRANALKTQNIMGCHSSIMAKIAEITYLAGWKTSQLLGRSLNTGELATRATSLDTGLRDEISKLEQMPMPVTNSEKDSRMVTLQYAYAAQVYLHVIVNGTDIGAPELMLRVSRSVEMLESLPGRLLIRVCWPFTITGCVADETQHSIFQTIVGRAAEKKELLGMSWKGLIVMEECWRLRKAQPELQADCEWKRAMKSLGKRILLV</sequence>
<evidence type="ECO:0000256" key="1">
    <source>
        <dbReference type="ARBA" id="ARBA00004123"/>
    </source>
</evidence>
<organism evidence="5 6">
    <name type="scientific">Oidiodendron maius (strain Zn)</name>
    <dbReference type="NCBI Taxonomy" id="913774"/>
    <lineage>
        <taxon>Eukaryota</taxon>
        <taxon>Fungi</taxon>
        <taxon>Dikarya</taxon>
        <taxon>Ascomycota</taxon>
        <taxon>Pezizomycotina</taxon>
        <taxon>Leotiomycetes</taxon>
        <taxon>Leotiomycetes incertae sedis</taxon>
        <taxon>Myxotrichaceae</taxon>
        <taxon>Oidiodendron</taxon>
    </lineage>
</organism>
<dbReference type="InParanoid" id="A0A0C3HKH0"/>
<dbReference type="InterPro" id="IPR001138">
    <property type="entry name" value="Zn2Cys6_DnaBD"/>
</dbReference>
<keyword evidence="2" id="KW-0539">Nucleus</keyword>
<dbReference type="Pfam" id="PF00172">
    <property type="entry name" value="Zn_clus"/>
    <property type="match status" value="1"/>
</dbReference>
<gene>
    <name evidence="5" type="ORF">OIDMADRAFT_23481</name>
</gene>
<protein>
    <recommendedName>
        <fullName evidence="4">Zn(2)-C6 fungal-type domain-containing protein</fullName>
    </recommendedName>
</protein>
<feature type="region of interest" description="Disordered" evidence="3">
    <location>
        <begin position="73"/>
        <end position="104"/>
    </location>
</feature>
<reference evidence="6" key="2">
    <citation type="submission" date="2015-01" db="EMBL/GenBank/DDBJ databases">
        <title>Evolutionary Origins and Diversification of the Mycorrhizal Mutualists.</title>
        <authorList>
            <consortium name="DOE Joint Genome Institute"/>
            <consortium name="Mycorrhizal Genomics Consortium"/>
            <person name="Kohler A."/>
            <person name="Kuo A."/>
            <person name="Nagy L.G."/>
            <person name="Floudas D."/>
            <person name="Copeland A."/>
            <person name="Barry K.W."/>
            <person name="Cichocki N."/>
            <person name="Veneault-Fourrey C."/>
            <person name="LaButti K."/>
            <person name="Lindquist E.A."/>
            <person name="Lipzen A."/>
            <person name="Lundell T."/>
            <person name="Morin E."/>
            <person name="Murat C."/>
            <person name="Riley R."/>
            <person name="Ohm R."/>
            <person name="Sun H."/>
            <person name="Tunlid A."/>
            <person name="Henrissat B."/>
            <person name="Grigoriev I.V."/>
            <person name="Hibbett D.S."/>
            <person name="Martin F."/>
        </authorList>
    </citation>
    <scope>NUCLEOTIDE SEQUENCE [LARGE SCALE GENOMIC DNA]</scope>
    <source>
        <strain evidence="6">Zn</strain>
    </source>
</reference>
<dbReference type="PROSITE" id="PS00463">
    <property type="entry name" value="ZN2_CY6_FUNGAL_1"/>
    <property type="match status" value="1"/>
</dbReference>
<dbReference type="HOGENOM" id="CLU_019313_2_0_1"/>
<dbReference type="EMBL" id="KN832870">
    <property type="protein sequence ID" value="KIN08711.1"/>
    <property type="molecule type" value="Genomic_DNA"/>
</dbReference>
<dbReference type="Gene3D" id="4.10.240.10">
    <property type="entry name" value="Zn(2)-C6 fungal-type DNA-binding domain"/>
    <property type="match status" value="1"/>
</dbReference>
<dbReference type="GO" id="GO:0000981">
    <property type="term" value="F:DNA-binding transcription factor activity, RNA polymerase II-specific"/>
    <property type="evidence" value="ECO:0007669"/>
    <property type="project" value="InterPro"/>
</dbReference>
<name>A0A0C3HKH0_OIDMZ</name>
<keyword evidence="6" id="KW-1185">Reference proteome</keyword>
<dbReference type="OrthoDB" id="5213892at2759"/>
<dbReference type="GO" id="GO:0005634">
    <property type="term" value="C:nucleus"/>
    <property type="evidence" value="ECO:0007669"/>
    <property type="project" value="UniProtKB-SubCell"/>
</dbReference>
<dbReference type="PANTHER" id="PTHR37534:SF26">
    <property type="entry name" value="TRANSCRIPTION FACTOR, PUTATIVE-RELATED"/>
    <property type="match status" value="1"/>
</dbReference>
<evidence type="ECO:0000313" key="5">
    <source>
        <dbReference type="EMBL" id="KIN08711.1"/>
    </source>
</evidence>
<dbReference type="STRING" id="913774.A0A0C3HKH0"/>
<evidence type="ECO:0000313" key="6">
    <source>
        <dbReference type="Proteomes" id="UP000054321"/>
    </source>
</evidence>
<proteinExistence type="predicted"/>
<accession>A0A0C3HKH0</accession>
<dbReference type="Proteomes" id="UP000054321">
    <property type="component" value="Unassembled WGS sequence"/>
</dbReference>
<dbReference type="CDD" id="cd00067">
    <property type="entry name" value="GAL4"/>
    <property type="match status" value="1"/>
</dbReference>
<evidence type="ECO:0000256" key="2">
    <source>
        <dbReference type="ARBA" id="ARBA00023242"/>
    </source>
</evidence>
<dbReference type="InterPro" id="IPR036864">
    <property type="entry name" value="Zn2-C6_fun-type_DNA-bd_sf"/>
</dbReference>
<dbReference type="InterPro" id="IPR021858">
    <property type="entry name" value="Fun_TF"/>
</dbReference>
<dbReference type="SUPFAM" id="SSF57701">
    <property type="entry name" value="Zn2/Cys6 DNA-binding domain"/>
    <property type="match status" value="1"/>
</dbReference>
<dbReference type="GO" id="GO:0008270">
    <property type="term" value="F:zinc ion binding"/>
    <property type="evidence" value="ECO:0007669"/>
    <property type="project" value="InterPro"/>
</dbReference>
<dbReference type="SMART" id="SM00066">
    <property type="entry name" value="GAL4"/>
    <property type="match status" value="1"/>
</dbReference>
<feature type="domain" description="Zn(2)-C6 fungal-type" evidence="4">
    <location>
        <begin position="9"/>
        <end position="37"/>
    </location>
</feature>
<reference evidence="5 6" key="1">
    <citation type="submission" date="2014-04" db="EMBL/GenBank/DDBJ databases">
        <authorList>
            <consortium name="DOE Joint Genome Institute"/>
            <person name="Kuo A."/>
            <person name="Martino E."/>
            <person name="Perotto S."/>
            <person name="Kohler A."/>
            <person name="Nagy L.G."/>
            <person name="Floudas D."/>
            <person name="Copeland A."/>
            <person name="Barry K.W."/>
            <person name="Cichocki N."/>
            <person name="Veneault-Fourrey C."/>
            <person name="LaButti K."/>
            <person name="Lindquist E.A."/>
            <person name="Lipzen A."/>
            <person name="Lundell T."/>
            <person name="Morin E."/>
            <person name="Murat C."/>
            <person name="Sun H."/>
            <person name="Tunlid A."/>
            <person name="Henrissat B."/>
            <person name="Grigoriev I.V."/>
            <person name="Hibbett D.S."/>
            <person name="Martin F."/>
            <person name="Nordberg H.P."/>
            <person name="Cantor M.N."/>
            <person name="Hua S.X."/>
        </authorList>
    </citation>
    <scope>NUCLEOTIDE SEQUENCE [LARGE SCALE GENOMIC DNA]</scope>
    <source>
        <strain evidence="5 6">Zn</strain>
    </source>
</reference>
<comment type="subcellular location">
    <subcellularLocation>
        <location evidence="1">Nucleus</location>
    </subcellularLocation>
</comment>
<evidence type="ECO:0000259" key="4">
    <source>
        <dbReference type="PROSITE" id="PS50048"/>
    </source>
</evidence>
<dbReference type="PROSITE" id="PS50048">
    <property type="entry name" value="ZN2_CY6_FUNGAL_2"/>
    <property type="match status" value="1"/>
</dbReference>
<dbReference type="GO" id="GO:0045944">
    <property type="term" value="P:positive regulation of transcription by RNA polymerase II"/>
    <property type="evidence" value="ECO:0007669"/>
    <property type="project" value="TreeGrafter"/>
</dbReference>
<dbReference type="PANTHER" id="PTHR37534">
    <property type="entry name" value="TRANSCRIPTIONAL ACTIVATOR PROTEIN UGA3"/>
    <property type="match status" value="1"/>
</dbReference>
<dbReference type="GO" id="GO:0000976">
    <property type="term" value="F:transcription cis-regulatory region binding"/>
    <property type="evidence" value="ECO:0007669"/>
    <property type="project" value="TreeGrafter"/>
</dbReference>
<dbReference type="Pfam" id="PF11951">
    <property type="entry name" value="Fungal_trans_2"/>
    <property type="match status" value="1"/>
</dbReference>
<dbReference type="AlphaFoldDB" id="A0A0C3HKH0"/>
<evidence type="ECO:0000256" key="3">
    <source>
        <dbReference type="SAM" id="MobiDB-lite"/>
    </source>
</evidence>